<comment type="subcellular location">
    <subcellularLocation>
        <location evidence="1 11">Mitochondrion inner membrane</location>
        <topology evidence="1 11">Single-pass membrane protein</topology>
    </subcellularLocation>
</comment>
<name>A0A067PGQ2_9AGAM</name>
<keyword evidence="3 11" id="KW-0813">Transport</keyword>
<evidence type="ECO:0000256" key="1">
    <source>
        <dbReference type="ARBA" id="ARBA00004434"/>
    </source>
</evidence>
<dbReference type="Gene3D" id="1.20.5.210">
    <property type="entry name" value="Cytochrome b-c1 complex subunit 8"/>
    <property type="match status" value="1"/>
</dbReference>
<organism evidence="12 13">
    <name type="scientific">Jaapia argillacea MUCL 33604</name>
    <dbReference type="NCBI Taxonomy" id="933084"/>
    <lineage>
        <taxon>Eukaryota</taxon>
        <taxon>Fungi</taxon>
        <taxon>Dikarya</taxon>
        <taxon>Basidiomycota</taxon>
        <taxon>Agaricomycotina</taxon>
        <taxon>Agaricomycetes</taxon>
        <taxon>Agaricomycetidae</taxon>
        <taxon>Jaapiales</taxon>
        <taxon>Jaapiaceae</taxon>
        <taxon>Jaapia</taxon>
    </lineage>
</organism>
<evidence type="ECO:0000256" key="6">
    <source>
        <dbReference type="ARBA" id="ARBA00022792"/>
    </source>
</evidence>
<evidence type="ECO:0000256" key="5">
    <source>
        <dbReference type="ARBA" id="ARBA00022692"/>
    </source>
</evidence>
<keyword evidence="4 11" id="KW-0679">Respiratory chain</keyword>
<dbReference type="GO" id="GO:0045275">
    <property type="term" value="C:respiratory chain complex III"/>
    <property type="evidence" value="ECO:0007669"/>
    <property type="project" value="UniProtKB-UniRule"/>
</dbReference>
<evidence type="ECO:0000256" key="11">
    <source>
        <dbReference type="RuleBase" id="RU368118"/>
    </source>
</evidence>
<dbReference type="InterPro" id="IPR036642">
    <property type="entry name" value="Cyt_bc1_su8_sf"/>
</dbReference>
<evidence type="ECO:0000256" key="4">
    <source>
        <dbReference type="ARBA" id="ARBA00022660"/>
    </source>
</evidence>
<dbReference type="FunCoup" id="A0A067PGQ2">
    <property type="interactions" value="131"/>
</dbReference>
<dbReference type="AlphaFoldDB" id="A0A067PGQ2"/>
<comment type="function">
    <text evidence="11">Component of the ubiquinol-cytochrome c oxidoreductase, a multisubunit transmembrane complex that is part of the mitochondrial electron transport chain which drives oxidative phosphorylation. The complex plays an important role in the uptake of multiple carbon sources present in different host niches.</text>
</comment>
<evidence type="ECO:0000256" key="10">
    <source>
        <dbReference type="ARBA" id="ARBA00023136"/>
    </source>
</evidence>
<keyword evidence="13" id="KW-1185">Reference proteome</keyword>
<evidence type="ECO:0000256" key="9">
    <source>
        <dbReference type="ARBA" id="ARBA00023128"/>
    </source>
</evidence>
<evidence type="ECO:0000313" key="13">
    <source>
        <dbReference type="Proteomes" id="UP000027265"/>
    </source>
</evidence>
<sequence length="104" mass="11720">MRPTQARFSEMPGPVKAYNKWWGDKSQGVQLMKGVTQYSWSPFNQRAAKGALQGYLFNGFRRLSGEVGYWIVPFALGYGIYTWAKRTSEFMDSKAGHLAGHAGH</sequence>
<keyword evidence="8 11" id="KW-1133">Transmembrane helix</keyword>
<keyword evidence="5 11" id="KW-0812">Transmembrane</keyword>
<feature type="transmembrane region" description="Helical" evidence="11">
    <location>
        <begin position="67"/>
        <end position="84"/>
    </location>
</feature>
<dbReference type="Pfam" id="PF02939">
    <property type="entry name" value="UcrQ"/>
    <property type="match status" value="1"/>
</dbReference>
<evidence type="ECO:0000313" key="12">
    <source>
        <dbReference type="EMBL" id="KDQ50207.1"/>
    </source>
</evidence>
<comment type="subunit">
    <text evidence="11">Component of the ubiquinol-cytochrome c oxidoreductase (cytochrome b-c1 complex, complex III, CIII), a multisubunit enzyme composed of 3 respiratory subunits cytochrome b, cytochrome c1 and Rieske protein, 2 core protein subunits, and additional low-molecular weight protein subunits. The complex exists as an obligatory dimer and forms supercomplexes (SCs) in the inner mitochondrial membrane with cytochrome c oxidase (complex IV, CIV).</text>
</comment>
<dbReference type="InterPro" id="IPR004205">
    <property type="entry name" value="Cyt_bc1_su8"/>
</dbReference>
<proteinExistence type="inferred from homology"/>
<dbReference type="EMBL" id="KL197764">
    <property type="protein sequence ID" value="KDQ50207.1"/>
    <property type="molecule type" value="Genomic_DNA"/>
</dbReference>
<dbReference type="PANTHER" id="PTHR12119">
    <property type="entry name" value="UBIQUINOL-CYTOCHROME C REDUCTASE COMPLEX UBIQUINONE-BINDING PROTEIN QP-C"/>
    <property type="match status" value="1"/>
</dbReference>
<dbReference type="InParanoid" id="A0A067PGQ2"/>
<comment type="similarity">
    <text evidence="2 11">Belongs to the UQCRQ/QCR8 family.</text>
</comment>
<keyword evidence="7 11" id="KW-0249">Electron transport</keyword>
<protein>
    <recommendedName>
        <fullName evidence="11">Cytochrome b-c1 complex subunit 8</fullName>
    </recommendedName>
    <alternativeName>
        <fullName evidence="11">Complex III subunit 8</fullName>
    </alternativeName>
</protein>
<reference evidence="13" key="1">
    <citation type="journal article" date="2014" name="Proc. Natl. Acad. Sci. U.S.A.">
        <title>Extensive sampling of basidiomycete genomes demonstrates inadequacy of the white-rot/brown-rot paradigm for wood decay fungi.</title>
        <authorList>
            <person name="Riley R."/>
            <person name="Salamov A.A."/>
            <person name="Brown D.W."/>
            <person name="Nagy L.G."/>
            <person name="Floudas D."/>
            <person name="Held B.W."/>
            <person name="Levasseur A."/>
            <person name="Lombard V."/>
            <person name="Morin E."/>
            <person name="Otillar R."/>
            <person name="Lindquist E.A."/>
            <person name="Sun H."/>
            <person name="LaButti K.M."/>
            <person name="Schmutz J."/>
            <person name="Jabbour D."/>
            <person name="Luo H."/>
            <person name="Baker S.E."/>
            <person name="Pisabarro A.G."/>
            <person name="Walton J.D."/>
            <person name="Blanchette R.A."/>
            <person name="Henrissat B."/>
            <person name="Martin F."/>
            <person name="Cullen D."/>
            <person name="Hibbett D.S."/>
            <person name="Grigoriev I.V."/>
        </authorList>
    </citation>
    <scope>NUCLEOTIDE SEQUENCE [LARGE SCALE GENOMIC DNA]</scope>
    <source>
        <strain evidence="13">MUCL 33604</strain>
    </source>
</reference>
<evidence type="ECO:0000256" key="8">
    <source>
        <dbReference type="ARBA" id="ARBA00022989"/>
    </source>
</evidence>
<keyword evidence="6 11" id="KW-0999">Mitochondrion inner membrane</keyword>
<evidence type="ECO:0000256" key="7">
    <source>
        <dbReference type="ARBA" id="ARBA00022982"/>
    </source>
</evidence>
<keyword evidence="10 11" id="KW-0472">Membrane</keyword>
<dbReference type="Proteomes" id="UP000027265">
    <property type="component" value="Unassembled WGS sequence"/>
</dbReference>
<evidence type="ECO:0000256" key="3">
    <source>
        <dbReference type="ARBA" id="ARBA00022448"/>
    </source>
</evidence>
<accession>A0A067PGQ2</accession>
<evidence type="ECO:0000256" key="2">
    <source>
        <dbReference type="ARBA" id="ARBA00007668"/>
    </source>
</evidence>
<gene>
    <name evidence="12" type="ORF">JAAARDRAFT_186443</name>
</gene>
<dbReference type="GO" id="GO:0005743">
    <property type="term" value="C:mitochondrial inner membrane"/>
    <property type="evidence" value="ECO:0007669"/>
    <property type="project" value="UniProtKB-SubCell"/>
</dbReference>
<dbReference type="HOGENOM" id="CLU_156007_0_0_1"/>
<dbReference type="GO" id="GO:0006122">
    <property type="term" value="P:mitochondrial electron transport, ubiquinol to cytochrome c"/>
    <property type="evidence" value="ECO:0007669"/>
    <property type="project" value="UniProtKB-UniRule"/>
</dbReference>
<dbReference type="PANTHER" id="PTHR12119:SF2">
    <property type="entry name" value="CYTOCHROME B-C1 COMPLEX SUBUNIT 8"/>
    <property type="match status" value="1"/>
</dbReference>
<keyword evidence="9 11" id="KW-0496">Mitochondrion</keyword>
<dbReference type="SUPFAM" id="SSF81508">
    <property type="entry name" value="Ubiquinone-binding protein QP-C of cytochrome bc1 complex (Ubiquinol-cytochrome c reductase)"/>
    <property type="match status" value="1"/>
</dbReference>
<dbReference type="OrthoDB" id="6683853at2759"/>
<dbReference type="STRING" id="933084.A0A067PGQ2"/>